<evidence type="ECO:0008006" key="5">
    <source>
        <dbReference type="Google" id="ProtNLM"/>
    </source>
</evidence>
<keyword evidence="1" id="KW-0238">DNA-binding</keyword>
<dbReference type="Gene3D" id="3.40.50.2300">
    <property type="match status" value="1"/>
</dbReference>
<accession>A0A3B1DAA6</accession>
<dbReference type="SUPFAM" id="SSF46894">
    <property type="entry name" value="C-terminal effector domain of the bipartite response regulators"/>
    <property type="match status" value="1"/>
</dbReference>
<dbReference type="InterPro" id="IPR011006">
    <property type="entry name" value="CheY-like_superfamily"/>
</dbReference>
<evidence type="ECO:0000259" key="3">
    <source>
        <dbReference type="PROSITE" id="PS50110"/>
    </source>
</evidence>
<dbReference type="CDD" id="cd06170">
    <property type="entry name" value="LuxR_C_like"/>
    <property type="match status" value="1"/>
</dbReference>
<dbReference type="SMART" id="SM00448">
    <property type="entry name" value="REC"/>
    <property type="match status" value="1"/>
</dbReference>
<dbReference type="EMBL" id="UOGF01000119">
    <property type="protein sequence ID" value="VAX33763.1"/>
    <property type="molecule type" value="Genomic_DNA"/>
</dbReference>
<dbReference type="Pfam" id="PF00196">
    <property type="entry name" value="GerE"/>
    <property type="match status" value="1"/>
</dbReference>
<feature type="domain" description="HTH luxR-type" evidence="2">
    <location>
        <begin position="153"/>
        <end position="218"/>
    </location>
</feature>
<organism evidence="4">
    <name type="scientific">hydrothermal vent metagenome</name>
    <dbReference type="NCBI Taxonomy" id="652676"/>
    <lineage>
        <taxon>unclassified sequences</taxon>
        <taxon>metagenomes</taxon>
        <taxon>ecological metagenomes</taxon>
    </lineage>
</organism>
<dbReference type="GO" id="GO:0003677">
    <property type="term" value="F:DNA binding"/>
    <property type="evidence" value="ECO:0007669"/>
    <property type="project" value="UniProtKB-KW"/>
</dbReference>
<dbReference type="PROSITE" id="PS50110">
    <property type="entry name" value="RESPONSE_REGULATORY"/>
    <property type="match status" value="1"/>
</dbReference>
<dbReference type="InterPro" id="IPR016032">
    <property type="entry name" value="Sig_transdc_resp-reg_C-effctor"/>
</dbReference>
<gene>
    <name evidence="4" type="ORF">MNBD_NITROSPIRAE01-887</name>
</gene>
<dbReference type="PRINTS" id="PR00038">
    <property type="entry name" value="HTHLUXR"/>
</dbReference>
<dbReference type="PANTHER" id="PTHR43214">
    <property type="entry name" value="TWO-COMPONENT RESPONSE REGULATOR"/>
    <property type="match status" value="1"/>
</dbReference>
<feature type="domain" description="Response regulatory" evidence="3">
    <location>
        <begin position="7"/>
        <end position="126"/>
    </location>
</feature>
<reference evidence="4" key="1">
    <citation type="submission" date="2018-06" db="EMBL/GenBank/DDBJ databases">
        <authorList>
            <person name="Zhirakovskaya E."/>
        </authorList>
    </citation>
    <scope>NUCLEOTIDE SEQUENCE</scope>
</reference>
<dbReference type="GO" id="GO:0000160">
    <property type="term" value="P:phosphorelay signal transduction system"/>
    <property type="evidence" value="ECO:0007669"/>
    <property type="project" value="InterPro"/>
</dbReference>
<dbReference type="InterPro" id="IPR039420">
    <property type="entry name" value="WalR-like"/>
</dbReference>
<dbReference type="InterPro" id="IPR000792">
    <property type="entry name" value="Tscrpt_reg_LuxR_C"/>
</dbReference>
<proteinExistence type="predicted"/>
<dbReference type="SMART" id="SM00421">
    <property type="entry name" value="HTH_LUXR"/>
    <property type="match status" value="1"/>
</dbReference>
<dbReference type="InterPro" id="IPR036388">
    <property type="entry name" value="WH-like_DNA-bd_sf"/>
</dbReference>
<dbReference type="GO" id="GO:0006355">
    <property type="term" value="P:regulation of DNA-templated transcription"/>
    <property type="evidence" value="ECO:0007669"/>
    <property type="project" value="InterPro"/>
</dbReference>
<evidence type="ECO:0000256" key="1">
    <source>
        <dbReference type="ARBA" id="ARBA00023125"/>
    </source>
</evidence>
<dbReference type="PROSITE" id="PS50043">
    <property type="entry name" value="HTH_LUXR_2"/>
    <property type="match status" value="1"/>
</dbReference>
<dbReference type="SUPFAM" id="SSF52172">
    <property type="entry name" value="CheY-like"/>
    <property type="match status" value="1"/>
</dbReference>
<protein>
    <recommendedName>
        <fullName evidence="5">Two-component transcriptional response regulator, LuxR family</fullName>
    </recommendedName>
</protein>
<evidence type="ECO:0000259" key="2">
    <source>
        <dbReference type="PROSITE" id="PS50043"/>
    </source>
</evidence>
<dbReference type="Gene3D" id="1.10.10.10">
    <property type="entry name" value="Winged helix-like DNA-binding domain superfamily/Winged helix DNA-binding domain"/>
    <property type="match status" value="1"/>
</dbReference>
<dbReference type="AlphaFoldDB" id="A0A3B1DAA6"/>
<dbReference type="Pfam" id="PF00072">
    <property type="entry name" value="Response_reg"/>
    <property type="match status" value="1"/>
</dbReference>
<sequence>MEYSEIPILLVEDSLQDVAIIQRSLKKRRLENPLYLARDGREALKLLDTHSGKIGVLLLDIHLPKIGGMEVLKHAKDLDPEVVVIMLTGTPSVETAVQSLRREGAFDYLEKSKDDLPQLLEVVHLALKKRLLSLQTHWTFESEVGSCLIDMTEIEKRHHLSKRELDVVKCLCLGDTNREIAEKLFISALTVKVHLKKIYEKMNVHNRTSLSSKILASAIAL</sequence>
<dbReference type="InterPro" id="IPR001789">
    <property type="entry name" value="Sig_transdc_resp-reg_receiver"/>
</dbReference>
<name>A0A3B1DAA6_9ZZZZ</name>
<evidence type="ECO:0000313" key="4">
    <source>
        <dbReference type="EMBL" id="VAX33763.1"/>
    </source>
</evidence>